<keyword evidence="1" id="KW-0472">Membrane</keyword>
<dbReference type="OrthoDB" id="9989275at2"/>
<protein>
    <submittedName>
        <fullName evidence="2">Uncharacterized protein</fullName>
    </submittedName>
</protein>
<dbReference type="EMBL" id="CP003697">
    <property type="protein sequence ID" value="AGF72548.1"/>
    <property type="molecule type" value="Genomic_DNA"/>
</dbReference>
<keyword evidence="3" id="KW-1185">Reference proteome</keyword>
<keyword evidence="1" id="KW-1133">Transmembrane helix</keyword>
<reference evidence="2 3" key="1">
    <citation type="journal article" date="2012" name="Stand. Genomic Sci.">
        <title>Genome sequence of the halotolerant bacterium Corynebacterium halotolerans type strain YIM 70093(T) (= DSM 44683(T)).</title>
        <authorList>
            <person name="Ruckert C."/>
            <person name="Albersmeier A."/>
            <person name="Al-Dilaimi A."/>
            <person name="Niehaus K."/>
            <person name="Szczepanowski R."/>
            <person name="Kalinowski J."/>
        </authorList>
    </citation>
    <scope>NUCLEOTIDE SEQUENCE [LARGE SCALE GENOMIC DNA]</scope>
    <source>
        <strain evidence="2">YIM 70093</strain>
    </source>
</reference>
<evidence type="ECO:0000313" key="3">
    <source>
        <dbReference type="Proteomes" id="UP000011723"/>
    </source>
</evidence>
<dbReference type="STRING" id="1121362.A605_07730"/>
<feature type="transmembrane region" description="Helical" evidence="1">
    <location>
        <begin position="109"/>
        <end position="132"/>
    </location>
</feature>
<sequence length="282" mass="31811">MRPDRFHLLPDLLLILAGLAGWFLFGYFSANDLFPQMEESLPDWVDRFLVLFMMGGVFIGVASLIFSALFDAGRWWVQALLIIAGAVLYGLAQWWFWLDRGKPIIFHPGLLVMILGYAAVFSGVVSLVWGLVCRSPVTRPGPGRRFRVFGAWLRRFWPLLVLIALTVGIWVGVSQWRESQVDPVLRNIGGRQSVATPLSHFYEGDWDTWEIVCPDYNAELAPEEMGILLSGPGEEQQLHVYPRERLDGCTRSVDRGPHPASRRMFTEGVQPATIVDELTLAP</sequence>
<accession>M1NMG9</accession>
<feature type="transmembrane region" description="Helical" evidence="1">
    <location>
        <begin position="12"/>
        <end position="28"/>
    </location>
</feature>
<dbReference type="PATRIC" id="fig|1121362.3.peg.1561"/>
<proteinExistence type="predicted"/>
<organism evidence="2 3">
    <name type="scientific">Corynebacterium halotolerans YIM 70093 = DSM 44683</name>
    <dbReference type="NCBI Taxonomy" id="1121362"/>
    <lineage>
        <taxon>Bacteria</taxon>
        <taxon>Bacillati</taxon>
        <taxon>Actinomycetota</taxon>
        <taxon>Actinomycetes</taxon>
        <taxon>Mycobacteriales</taxon>
        <taxon>Corynebacteriaceae</taxon>
        <taxon>Corynebacterium</taxon>
    </lineage>
</organism>
<evidence type="ECO:0000313" key="2">
    <source>
        <dbReference type="EMBL" id="AGF72548.1"/>
    </source>
</evidence>
<feature type="transmembrane region" description="Helical" evidence="1">
    <location>
        <begin position="77"/>
        <end position="97"/>
    </location>
</feature>
<dbReference type="HOGENOM" id="CLU_985958_0_0_11"/>
<name>M1NMG9_9CORY</name>
<evidence type="ECO:0000256" key="1">
    <source>
        <dbReference type="SAM" id="Phobius"/>
    </source>
</evidence>
<feature type="transmembrane region" description="Helical" evidence="1">
    <location>
        <begin position="48"/>
        <end position="70"/>
    </location>
</feature>
<dbReference type="Proteomes" id="UP000011723">
    <property type="component" value="Chromosome"/>
</dbReference>
<gene>
    <name evidence="2" type="ORF">A605_07730</name>
</gene>
<dbReference type="RefSeq" id="WP_015400967.1">
    <property type="nucleotide sequence ID" value="NC_020302.1"/>
</dbReference>
<dbReference type="KEGG" id="chn:A605_07730"/>
<dbReference type="AlphaFoldDB" id="M1NMG9"/>
<keyword evidence="1" id="KW-0812">Transmembrane</keyword>
<feature type="transmembrane region" description="Helical" evidence="1">
    <location>
        <begin position="152"/>
        <end position="173"/>
    </location>
</feature>